<evidence type="ECO:0000256" key="1">
    <source>
        <dbReference type="SAM" id="SignalP"/>
    </source>
</evidence>
<keyword evidence="1" id="KW-0732">Signal</keyword>
<organism evidence="2">
    <name type="scientific">Anopheles marajoara</name>
    <dbReference type="NCBI Taxonomy" id="58244"/>
    <lineage>
        <taxon>Eukaryota</taxon>
        <taxon>Metazoa</taxon>
        <taxon>Ecdysozoa</taxon>
        <taxon>Arthropoda</taxon>
        <taxon>Hexapoda</taxon>
        <taxon>Insecta</taxon>
        <taxon>Pterygota</taxon>
        <taxon>Neoptera</taxon>
        <taxon>Endopterygota</taxon>
        <taxon>Diptera</taxon>
        <taxon>Nematocera</taxon>
        <taxon>Culicoidea</taxon>
        <taxon>Culicidae</taxon>
        <taxon>Anophelinae</taxon>
        <taxon>Anopheles</taxon>
    </lineage>
</organism>
<dbReference type="AlphaFoldDB" id="A0A2M4CF56"/>
<reference evidence="2" key="1">
    <citation type="submission" date="2018-01" db="EMBL/GenBank/DDBJ databases">
        <title>An insight into the sialome of Amazonian anophelines.</title>
        <authorList>
            <person name="Ribeiro J.M."/>
            <person name="Scarpassa V."/>
            <person name="Calvo E."/>
        </authorList>
    </citation>
    <scope>NUCLEOTIDE SEQUENCE</scope>
    <source>
        <tissue evidence="2">Salivary glands</tissue>
    </source>
</reference>
<feature type="chain" id="PRO_5014676017" evidence="1">
    <location>
        <begin position="18"/>
        <end position="67"/>
    </location>
</feature>
<feature type="signal peptide" evidence="1">
    <location>
        <begin position="1"/>
        <end position="17"/>
    </location>
</feature>
<sequence length="67" mass="7518">MFLLSNLLLLTLRIIIGVHVGGMIIDNCSKCCCRKVHFTPNGLLIAHRVSSTNLSHFIRSESVRDPR</sequence>
<protein>
    <submittedName>
        <fullName evidence="2">Putative secreted protein</fullName>
    </submittedName>
</protein>
<dbReference type="EMBL" id="GGFJ01014836">
    <property type="protein sequence ID" value="MBW63977.1"/>
    <property type="molecule type" value="Transcribed_RNA"/>
</dbReference>
<proteinExistence type="predicted"/>
<accession>A0A2M4CF56</accession>
<evidence type="ECO:0000313" key="2">
    <source>
        <dbReference type="EMBL" id="MBW63977.1"/>
    </source>
</evidence>
<name>A0A2M4CF56_9DIPT</name>